<name>A0ABT2Z7Y9_9RHOB</name>
<comment type="caution">
    <text evidence="2">The sequence shown here is derived from an EMBL/GenBank/DDBJ whole genome shotgun (WGS) entry which is preliminary data.</text>
</comment>
<dbReference type="Proteomes" id="UP001652542">
    <property type="component" value="Unassembled WGS sequence"/>
</dbReference>
<dbReference type="PANTHER" id="PTHR37827">
    <property type="entry name" value="TUDOR DOMAIN-CONTAINING PROTEIN"/>
    <property type="match status" value="1"/>
</dbReference>
<evidence type="ECO:0000313" key="2">
    <source>
        <dbReference type="EMBL" id="MCV2867216.1"/>
    </source>
</evidence>
<dbReference type="PANTHER" id="PTHR37827:SF1">
    <property type="entry name" value="HNH DOMAIN-CONTAINING PROTEIN"/>
    <property type="match status" value="1"/>
</dbReference>
<evidence type="ECO:0000313" key="3">
    <source>
        <dbReference type="Proteomes" id="UP001652542"/>
    </source>
</evidence>
<evidence type="ECO:0000256" key="1">
    <source>
        <dbReference type="SAM" id="MobiDB-lite"/>
    </source>
</evidence>
<dbReference type="RefSeq" id="WP_263732881.1">
    <property type="nucleotide sequence ID" value="NZ_JAOWKY010000001.1"/>
</dbReference>
<keyword evidence="2" id="KW-0540">Nuclease</keyword>
<proteinExistence type="predicted"/>
<dbReference type="GO" id="GO:0004519">
    <property type="term" value="F:endonuclease activity"/>
    <property type="evidence" value="ECO:0007669"/>
    <property type="project" value="UniProtKB-KW"/>
</dbReference>
<organism evidence="2 3">
    <name type="scientific">Albidovulum marisflavi</name>
    <dbReference type="NCBI Taxonomy" id="2984159"/>
    <lineage>
        <taxon>Bacteria</taxon>
        <taxon>Pseudomonadati</taxon>
        <taxon>Pseudomonadota</taxon>
        <taxon>Alphaproteobacteria</taxon>
        <taxon>Rhodobacterales</taxon>
        <taxon>Paracoccaceae</taxon>
        <taxon>Albidovulum</taxon>
    </lineage>
</organism>
<gene>
    <name evidence="2" type="ORF">OEW28_01065</name>
</gene>
<keyword evidence="2" id="KW-0255">Endonuclease</keyword>
<dbReference type="EMBL" id="JAOWKY010000001">
    <property type="protein sequence ID" value="MCV2867216.1"/>
    <property type="molecule type" value="Genomic_DNA"/>
</dbReference>
<feature type="region of interest" description="Disordered" evidence="1">
    <location>
        <begin position="1"/>
        <end position="33"/>
    </location>
</feature>
<protein>
    <submittedName>
        <fullName evidence="2">HNH endonuclease</fullName>
    </submittedName>
</protein>
<accession>A0ABT2Z7Y9</accession>
<keyword evidence="2" id="KW-0378">Hydrolase</keyword>
<keyword evidence="3" id="KW-1185">Reference proteome</keyword>
<sequence>MPETQQDPICPLCGRPIPPDVPQSQHHLVPKMRGGKGGPVVLLHHICHREIHATLSETQLARNFATIESLRSHPRLAKFIDWVARRPPSFRSRTPGPRRR</sequence>
<reference evidence="2 3" key="1">
    <citation type="submission" date="2022-10" db="EMBL/GenBank/DDBJ databases">
        <title>Defluviimonas sp. nov., isolated from ocean surface water.</title>
        <authorList>
            <person name="He W."/>
            <person name="Wang L."/>
            <person name="Zhang D.-F."/>
        </authorList>
    </citation>
    <scope>NUCLEOTIDE SEQUENCE [LARGE SCALE GENOMIC DNA]</scope>
    <source>
        <strain evidence="2 3">WL0002</strain>
    </source>
</reference>